<reference evidence="10" key="2">
    <citation type="submission" date="2008-12" db="EMBL/GenBank/DDBJ databases">
        <title>Annotation of Streptomyces roseosporus strain NRRL 15998.</title>
        <authorList>
            <consortium name="The Broad Institute Genome Sequencing Platform"/>
            <consortium name="Broad Institute Microbial Sequencing Center"/>
            <person name="Fischbach M."/>
            <person name="Ward D."/>
            <person name="Young S."/>
            <person name="Kodira C.D."/>
            <person name="Zeng Q."/>
            <person name="Koehrsen M."/>
            <person name="Godfrey P."/>
            <person name="Alvarado L."/>
            <person name="Berlin A.M."/>
            <person name="Borenstein D."/>
            <person name="Chen Z."/>
            <person name="Engels R."/>
            <person name="Freedman E."/>
            <person name="Gellesch M."/>
            <person name="Goldberg J."/>
            <person name="Griggs A."/>
            <person name="Gujja S."/>
            <person name="Heiman D.I."/>
            <person name="Hepburn T.A."/>
            <person name="Howarth C."/>
            <person name="Jen D."/>
            <person name="Larson L."/>
            <person name="Lewis B."/>
            <person name="Mehta T."/>
            <person name="Park D."/>
            <person name="Pearson M."/>
            <person name="Roberts A."/>
            <person name="Saif S."/>
            <person name="Shea T.D."/>
            <person name="Shenoy N."/>
            <person name="Sisk P."/>
            <person name="Stolte C."/>
            <person name="Sykes S.N."/>
            <person name="Walk T."/>
            <person name="White J."/>
            <person name="Yandava C."/>
            <person name="Straight P."/>
            <person name="Clardy J."/>
            <person name="Hung D."/>
            <person name="Kolter R."/>
            <person name="Mekalanos J."/>
            <person name="Walker S."/>
            <person name="Walsh C.T."/>
            <person name="Wieland B.L.C."/>
            <person name="Ilzarbe M."/>
            <person name="Galagan J."/>
            <person name="Nusbaum C."/>
            <person name="Birren B."/>
        </authorList>
    </citation>
    <scope>NUCLEOTIDE SEQUENCE [LARGE SCALE GENOMIC DNA]</scope>
    <source>
        <strain evidence="10">NRRL 15998</strain>
    </source>
</reference>
<feature type="domain" description="Major facilitator superfamily (MFS) profile" evidence="8">
    <location>
        <begin position="26"/>
        <end position="409"/>
    </location>
</feature>
<sequence length="413" mass="41809">MRTEPHHPRGPARRFMSPTPWSGKRLGYPAAAAVFAIGMAGTTLPTPLYGLYREQLGFSELMVTVVFAVYALGVIATLLLAGNVSDEAGRRPVLLAALGFSAASALCFLFEGGLPALFAGRLLSGFAAGLLSGAATVTVMELAPPGRAARAGLAATAANMGGLGCGPLLSGLLAEYAPWPLRLPFVAHLALIAVAAVLTWFLPETVASARVKGLRLRPQGLAVPPTVRGVFTTSALAAFAGFSLLGLFTAVAPAFVAETLHVHNLALTGLVVFSVFLASTAGQALMGRVGERRALPGGCFVLVAGLVLVGASLLFTSLPLLVAGALCGGLGQGLAFRGAVAAISAAAPPEHRAATVSAFFVIAYLGISLPVVGVGALTLGIGLRNAGLTFSGCVLALALGVGLHLARRPPAPR</sequence>
<evidence type="ECO:0000256" key="3">
    <source>
        <dbReference type="ARBA" id="ARBA00022475"/>
    </source>
</evidence>
<feature type="transmembrane region" description="Helical" evidence="7">
    <location>
        <begin position="93"/>
        <end position="112"/>
    </location>
</feature>
<dbReference type="SUPFAM" id="SSF103473">
    <property type="entry name" value="MFS general substrate transporter"/>
    <property type="match status" value="1"/>
</dbReference>
<dbReference type="PANTHER" id="PTHR23517:SF13">
    <property type="entry name" value="MAJOR FACILITATOR SUPERFAMILY MFS_1"/>
    <property type="match status" value="1"/>
</dbReference>
<evidence type="ECO:0000259" key="8">
    <source>
        <dbReference type="PROSITE" id="PS50850"/>
    </source>
</evidence>
<evidence type="ECO:0000256" key="2">
    <source>
        <dbReference type="ARBA" id="ARBA00022448"/>
    </source>
</evidence>
<evidence type="ECO:0000313" key="10">
    <source>
        <dbReference type="Proteomes" id="UP000003986"/>
    </source>
</evidence>
<evidence type="ECO:0000256" key="4">
    <source>
        <dbReference type="ARBA" id="ARBA00022692"/>
    </source>
</evidence>
<evidence type="ECO:0000256" key="7">
    <source>
        <dbReference type="SAM" id="Phobius"/>
    </source>
</evidence>
<feature type="transmembrane region" description="Helical" evidence="7">
    <location>
        <begin position="61"/>
        <end position="81"/>
    </location>
</feature>
<dbReference type="Proteomes" id="UP000003986">
    <property type="component" value="Unassembled WGS sequence"/>
</dbReference>
<dbReference type="Pfam" id="PF07690">
    <property type="entry name" value="MFS_1"/>
    <property type="match status" value="1"/>
</dbReference>
<protein>
    <submittedName>
        <fullName evidence="9">NapR9</fullName>
    </submittedName>
</protein>
<keyword evidence="2" id="KW-0813">Transport</keyword>
<dbReference type="GO" id="GO:0005886">
    <property type="term" value="C:plasma membrane"/>
    <property type="evidence" value="ECO:0007669"/>
    <property type="project" value="UniProtKB-SubCell"/>
</dbReference>
<feature type="transmembrane region" description="Helical" evidence="7">
    <location>
        <begin position="26"/>
        <end position="49"/>
    </location>
</feature>
<keyword evidence="5 7" id="KW-1133">Transmembrane helix</keyword>
<evidence type="ECO:0000256" key="1">
    <source>
        <dbReference type="ARBA" id="ARBA00004651"/>
    </source>
</evidence>
<evidence type="ECO:0000256" key="5">
    <source>
        <dbReference type="ARBA" id="ARBA00022989"/>
    </source>
</evidence>
<dbReference type="PROSITE" id="PS50850">
    <property type="entry name" value="MFS"/>
    <property type="match status" value="1"/>
</dbReference>
<keyword evidence="4 7" id="KW-0812">Transmembrane</keyword>
<feature type="transmembrane region" description="Helical" evidence="7">
    <location>
        <begin position="387"/>
        <end position="406"/>
    </location>
</feature>
<organism evidence="9 10">
    <name type="scientific">Streptomyces filamentosus NRRL 15998</name>
    <dbReference type="NCBI Taxonomy" id="457431"/>
    <lineage>
        <taxon>Bacteria</taxon>
        <taxon>Bacillati</taxon>
        <taxon>Actinomycetota</taxon>
        <taxon>Actinomycetes</taxon>
        <taxon>Kitasatosporales</taxon>
        <taxon>Streptomycetaceae</taxon>
        <taxon>Streptomyces</taxon>
    </lineage>
</organism>
<feature type="transmembrane region" description="Helical" evidence="7">
    <location>
        <begin position="118"/>
        <end position="139"/>
    </location>
</feature>
<dbReference type="InterPro" id="IPR005829">
    <property type="entry name" value="Sugar_transporter_CS"/>
</dbReference>
<keyword evidence="6 7" id="KW-0472">Membrane</keyword>
<dbReference type="Gene3D" id="1.20.1250.20">
    <property type="entry name" value="MFS general substrate transporter like domains"/>
    <property type="match status" value="1"/>
</dbReference>
<feature type="transmembrane region" description="Helical" evidence="7">
    <location>
        <begin position="230"/>
        <end position="256"/>
    </location>
</feature>
<evidence type="ECO:0000313" key="9">
    <source>
        <dbReference type="EMBL" id="EFE79254.2"/>
    </source>
</evidence>
<accession>D6AJP5</accession>
<feature type="transmembrane region" description="Helical" evidence="7">
    <location>
        <begin position="358"/>
        <end position="381"/>
    </location>
</feature>
<feature type="transmembrane region" description="Helical" evidence="7">
    <location>
        <begin position="262"/>
        <end position="282"/>
    </location>
</feature>
<feature type="transmembrane region" description="Helical" evidence="7">
    <location>
        <begin position="294"/>
        <end position="315"/>
    </location>
</feature>
<dbReference type="InterPro" id="IPR050171">
    <property type="entry name" value="MFS_Transporters"/>
</dbReference>
<dbReference type="InterPro" id="IPR011701">
    <property type="entry name" value="MFS"/>
</dbReference>
<dbReference type="EMBL" id="DS999644">
    <property type="protein sequence ID" value="EFE79254.2"/>
    <property type="molecule type" value="Genomic_DNA"/>
</dbReference>
<dbReference type="GO" id="GO:0022857">
    <property type="term" value="F:transmembrane transporter activity"/>
    <property type="evidence" value="ECO:0007669"/>
    <property type="project" value="InterPro"/>
</dbReference>
<feature type="transmembrane region" description="Helical" evidence="7">
    <location>
        <begin position="185"/>
        <end position="209"/>
    </location>
</feature>
<name>D6AJP5_STRFL</name>
<keyword evidence="3" id="KW-1003">Cell membrane</keyword>
<reference evidence="10" key="1">
    <citation type="submission" date="2008-10" db="EMBL/GenBank/DDBJ databases">
        <authorList>
            <person name="Molnar K."/>
        </authorList>
    </citation>
    <scope>NUCLEOTIDE SEQUENCE [LARGE SCALE GENOMIC DNA]</scope>
    <source>
        <strain evidence="10">NRRL 15998</strain>
    </source>
</reference>
<dbReference type="InterPro" id="IPR036259">
    <property type="entry name" value="MFS_trans_sf"/>
</dbReference>
<evidence type="ECO:0000256" key="6">
    <source>
        <dbReference type="ARBA" id="ARBA00023136"/>
    </source>
</evidence>
<dbReference type="PANTHER" id="PTHR23517">
    <property type="entry name" value="RESISTANCE PROTEIN MDTM, PUTATIVE-RELATED-RELATED"/>
    <property type="match status" value="1"/>
</dbReference>
<dbReference type="AlphaFoldDB" id="D6AJP5"/>
<proteinExistence type="predicted"/>
<dbReference type="PROSITE" id="PS00216">
    <property type="entry name" value="SUGAR_TRANSPORT_1"/>
    <property type="match status" value="1"/>
</dbReference>
<comment type="subcellular location">
    <subcellularLocation>
        <location evidence="1">Cell membrane</location>
        <topology evidence="1">Multi-pass membrane protein</topology>
    </subcellularLocation>
</comment>
<dbReference type="InterPro" id="IPR020846">
    <property type="entry name" value="MFS_dom"/>
</dbReference>
<feature type="transmembrane region" description="Helical" evidence="7">
    <location>
        <begin position="151"/>
        <end position="173"/>
    </location>
</feature>
<feature type="transmembrane region" description="Helical" evidence="7">
    <location>
        <begin position="321"/>
        <end position="346"/>
    </location>
</feature>
<gene>
    <name evidence="9" type="ORF">SSGG_06621</name>
</gene>